<proteinExistence type="predicted"/>
<dbReference type="Proteomes" id="UP000054007">
    <property type="component" value="Unassembled WGS sequence"/>
</dbReference>
<dbReference type="OrthoDB" id="112749at2759"/>
<dbReference type="EMBL" id="KN880633">
    <property type="protein sequence ID" value="KIY64486.1"/>
    <property type="molecule type" value="Genomic_DNA"/>
</dbReference>
<organism evidence="1 2">
    <name type="scientific">Cylindrobasidium torrendii FP15055 ss-10</name>
    <dbReference type="NCBI Taxonomy" id="1314674"/>
    <lineage>
        <taxon>Eukaryota</taxon>
        <taxon>Fungi</taxon>
        <taxon>Dikarya</taxon>
        <taxon>Basidiomycota</taxon>
        <taxon>Agaricomycotina</taxon>
        <taxon>Agaricomycetes</taxon>
        <taxon>Agaricomycetidae</taxon>
        <taxon>Agaricales</taxon>
        <taxon>Marasmiineae</taxon>
        <taxon>Physalacriaceae</taxon>
        <taxon>Cylindrobasidium</taxon>
    </lineage>
</organism>
<gene>
    <name evidence="1" type="ORF">CYLTODRAFT_425156</name>
</gene>
<protein>
    <submittedName>
        <fullName evidence="1">Uncharacterized protein</fullName>
    </submittedName>
</protein>
<sequence length="178" mass="19947">MHISELPDAATKRENLAAVFDTEPLLAKHLSLGMAYTVGSAVGEDPPTIELCLEAFQKPNKAGVELTTGARAWSKHAARALAEDGWWGRPSGPVAGINAKALELFYKVMDHATWRNLHWLPHQILVYEARVFEGYGMRWSRDCAKSEGGEQDESPHPWVFRGFVEPMMENGHEIGWRH</sequence>
<reference evidence="1 2" key="1">
    <citation type="journal article" date="2015" name="Fungal Genet. Biol.">
        <title>Evolution of novel wood decay mechanisms in Agaricales revealed by the genome sequences of Fistulina hepatica and Cylindrobasidium torrendii.</title>
        <authorList>
            <person name="Floudas D."/>
            <person name="Held B.W."/>
            <person name="Riley R."/>
            <person name="Nagy L.G."/>
            <person name="Koehler G."/>
            <person name="Ransdell A.S."/>
            <person name="Younus H."/>
            <person name="Chow J."/>
            <person name="Chiniquy J."/>
            <person name="Lipzen A."/>
            <person name="Tritt A."/>
            <person name="Sun H."/>
            <person name="Haridas S."/>
            <person name="LaButti K."/>
            <person name="Ohm R.A."/>
            <person name="Kues U."/>
            <person name="Blanchette R.A."/>
            <person name="Grigoriev I.V."/>
            <person name="Minto R.E."/>
            <person name="Hibbett D.S."/>
        </authorList>
    </citation>
    <scope>NUCLEOTIDE SEQUENCE [LARGE SCALE GENOMIC DNA]</scope>
    <source>
        <strain evidence="1 2">FP15055 ss-10</strain>
    </source>
</reference>
<accession>A0A0D7B4P1</accession>
<dbReference type="AlphaFoldDB" id="A0A0D7B4P1"/>
<name>A0A0D7B4P1_9AGAR</name>
<evidence type="ECO:0000313" key="2">
    <source>
        <dbReference type="Proteomes" id="UP000054007"/>
    </source>
</evidence>
<keyword evidence="2" id="KW-1185">Reference proteome</keyword>
<dbReference type="PANTHER" id="PTHR34204:SF2">
    <property type="entry name" value="RNA-BINDING ASCH DOMAIN PROTEIN"/>
    <property type="match status" value="1"/>
</dbReference>
<evidence type="ECO:0000313" key="1">
    <source>
        <dbReference type="EMBL" id="KIY64486.1"/>
    </source>
</evidence>
<dbReference type="PANTHER" id="PTHR34204">
    <property type="entry name" value="RNA-BINDING ASCH DOMAIN PROTEIN"/>
    <property type="match status" value="1"/>
</dbReference>